<comment type="caution">
    <text evidence="10">The sequence shown here is derived from an EMBL/GenBank/DDBJ whole genome shotgun (WGS) entry which is preliminary data.</text>
</comment>
<dbReference type="GO" id="GO:0005886">
    <property type="term" value="C:plasma membrane"/>
    <property type="evidence" value="ECO:0007669"/>
    <property type="project" value="UniProtKB-SubCell"/>
</dbReference>
<dbReference type="PANTHER" id="PTHR30193">
    <property type="entry name" value="ABC TRANSPORTER PERMEASE PROTEIN"/>
    <property type="match status" value="1"/>
</dbReference>
<dbReference type="RefSeq" id="WP_123740425.1">
    <property type="nucleotide sequence ID" value="NZ_RKHQ01000002.1"/>
</dbReference>
<keyword evidence="5 7" id="KW-1133">Transmembrane helix</keyword>
<dbReference type="GO" id="GO:0055085">
    <property type="term" value="P:transmembrane transport"/>
    <property type="evidence" value="ECO:0007669"/>
    <property type="project" value="InterPro"/>
</dbReference>
<evidence type="ECO:0000256" key="8">
    <source>
        <dbReference type="SAM" id="MobiDB-lite"/>
    </source>
</evidence>
<dbReference type="Gene3D" id="1.10.3720.10">
    <property type="entry name" value="MetI-like"/>
    <property type="match status" value="1"/>
</dbReference>
<evidence type="ECO:0000256" key="2">
    <source>
        <dbReference type="ARBA" id="ARBA00022448"/>
    </source>
</evidence>
<dbReference type="CDD" id="cd06261">
    <property type="entry name" value="TM_PBP2"/>
    <property type="match status" value="1"/>
</dbReference>
<protein>
    <submittedName>
        <fullName evidence="10">Carbohydrate ABC transporter membrane protein 1 (CUT1 family)</fullName>
    </submittedName>
</protein>
<dbReference type="SUPFAM" id="SSF161098">
    <property type="entry name" value="MetI-like"/>
    <property type="match status" value="1"/>
</dbReference>
<feature type="transmembrane region" description="Helical" evidence="7">
    <location>
        <begin position="100"/>
        <end position="122"/>
    </location>
</feature>
<dbReference type="OrthoDB" id="9805974at2"/>
<keyword evidence="11" id="KW-1185">Reference proteome</keyword>
<dbReference type="InterPro" id="IPR035906">
    <property type="entry name" value="MetI-like_sf"/>
</dbReference>
<comment type="similarity">
    <text evidence="7">Belongs to the binding-protein-dependent transport system permease family.</text>
</comment>
<feature type="transmembrane region" description="Helical" evidence="7">
    <location>
        <begin position="181"/>
        <end position="204"/>
    </location>
</feature>
<evidence type="ECO:0000256" key="3">
    <source>
        <dbReference type="ARBA" id="ARBA00022475"/>
    </source>
</evidence>
<evidence type="ECO:0000256" key="5">
    <source>
        <dbReference type="ARBA" id="ARBA00022989"/>
    </source>
</evidence>
<keyword evidence="4 7" id="KW-0812">Transmembrane</keyword>
<evidence type="ECO:0000256" key="7">
    <source>
        <dbReference type="RuleBase" id="RU363032"/>
    </source>
</evidence>
<keyword evidence="3" id="KW-1003">Cell membrane</keyword>
<evidence type="ECO:0000259" key="9">
    <source>
        <dbReference type="PROSITE" id="PS50928"/>
    </source>
</evidence>
<dbReference type="Proteomes" id="UP000275356">
    <property type="component" value="Unassembled WGS sequence"/>
</dbReference>
<evidence type="ECO:0000313" key="11">
    <source>
        <dbReference type="Proteomes" id="UP000275356"/>
    </source>
</evidence>
<feature type="region of interest" description="Disordered" evidence="8">
    <location>
        <begin position="1"/>
        <end position="24"/>
    </location>
</feature>
<dbReference type="AlphaFoldDB" id="A0A3N2D120"/>
<feature type="domain" description="ABC transmembrane type-1" evidence="9">
    <location>
        <begin position="96"/>
        <end position="307"/>
    </location>
</feature>
<feature type="transmembrane region" description="Helical" evidence="7">
    <location>
        <begin position="235"/>
        <end position="255"/>
    </location>
</feature>
<dbReference type="InterPro" id="IPR000515">
    <property type="entry name" value="MetI-like"/>
</dbReference>
<dbReference type="Pfam" id="PF00528">
    <property type="entry name" value="BPD_transp_1"/>
    <property type="match status" value="1"/>
</dbReference>
<sequence>MSVTTEGRRRPGVGAAPRRSSATERRRRRQGLVAWLFALPFVLIFMVFMFGPLVWSFGMSFTDMTIRDIRTPFSVNFEGLQNFVAVFQDETFRKALVNTLYFTVVGIPLTMVFGLALAVALNTGIEKFRSVFRVGFYTPVVTSIVAVAVVWRFMLQGDGLVNTVLGWVGINGPDWLNDQYWAMPSIILMAAWRNMGTLMIIFLAGLQAIPSDVYEAAEVDGASKWRQFRTMTLPLLRPTLLLGAVLLSVGFLQVFEEPFVMTKGGPLNSTLTMSFFVYNQFGYGRFGFGSAAAYVLFAFIAALAAVQFRILRSKD</sequence>
<gene>
    <name evidence="10" type="ORF">EDD28_2880</name>
</gene>
<evidence type="ECO:0000256" key="4">
    <source>
        <dbReference type="ARBA" id="ARBA00022692"/>
    </source>
</evidence>
<feature type="transmembrane region" description="Helical" evidence="7">
    <location>
        <begin position="291"/>
        <end position="311"/>
    </location>
</feature>
<proteinExistence type="inferred from homology"/>
<feature type="transmembrane region" description="Helical" evidence="7">
    <location>
        <begin position="134"/>
        <end position="154"/>
    </location>
</feature>
<organism evidence="10 11">
    <name type="scientific">Salana multivorans</name>
    <dbReference type="NCBI Taxonomy" id="120377"/>
    <lineage>
        <taxon>Bacteria</taxon>
        <taxon>Bacillati</taxon>
        <taxon>Actinomycetota</taxon>
        <taxon>Actinomycetes</taxon>
        <taxon>Micrococcales</taxon>
        <taxon>Beutenbergiaceae</taxon>
        <taxon>Salana</taxon>
    </lineage>
</organism>
<dbReference type="PANTHER" id="PTHR30193:SF37">
    <property type="entry name" value="INNER MEMBRANE ABC TRANSPORTER PERMEASE PROTEIN YCJO"/>
    <property type="match status" value="1"/>
</dbReference>
<dbReference type="InterPro" id="IPR051393">
    <property type="entry name" value="ABC_transporter_permease"/>
</dbReference>
<reference evidence="10 11" key="1">
    <citation type="submission" date="2018-11" db="EMBL/GenBank/DDBJ databases">
        <title>Sequencing the genomes of 1000 actinobacteria strains.</title>
        <authorList>
            <person name="Klenk H.-P."/>
        </authorList>
    </citation>
    <scope>NUCLEOTIDE SEQUENCE [LARGE SCALE GENOMIC DNA]</scope>
    <source>
        <strain evidence="10 11">DSM 13521</strain>
    </source>
</reference>
<evidence type="ECO:0000256" key="6">
    <source>
        <dbReference type="ARBA" id="ARBA00023136"/>
    </source>
</evidence>
<name>A0A3N2D120_9MICO</name>
<dbReference type="PROSITE" id="PS50928">
    <property type="entry name" value="ABC_TM1"/>
    <property type="match status" value="1"/>
</dbReference>
<keyword evidence="2 7" id="KW-0813">Transport</keyword>
<evidence type="ECO:0000256" key="1">
    <source>
        <dbReference type="ARBA" id="ARBA00004651"/>
    </source>
</evidence>
<feature type="transmembrane region" description="Helical" evidence="7">
    <location>
        <begin position="32"/>
        <end position="55"/>
    </location>
</feature>
<accession>A0A3N2D120</accession>
<dbReference type="EMBL" id="RKHQ01000002">
    <property type="protein sequence ID" value="ROR93466.1"/>
    <property type="molecule type" value="Genomic_DNA"/>
</dbReference>
<keyword evidence="6 7" id="KW-0472">Membrane</keyword>
<comment type="subcellular location">
    <subcellularLocation>
        <location evidence="1 7">Cell membrane</location>
        <topology evidence="1 7">Multi-pass membrane protein</topology>
    </subcellularLocation>
</comment>
<evidence type="ECO:0000313" key="10">
    <source>
        <dbReference type="EMBL" id="ROR93466.1"/>
    </source>
</evidence>